<gene>
    <name evidence="1" type="ORF">GCM10022287_08050</name>
</gene>
<evidence type="ECO:0000313" key="2">
    <source>
        <dbReference type="Proteomes" id="UP001501079"/>
    </source>
</evidence>
<reference evidence="2" key="1">
    <citation type="journal article" date="2019" name="Int. J. Syst. Evol. Microbiol.">
        <title>The Global Catalogue of Microorganisms (GCM) 10K type strain sequencing project: providing services to taxonomists for standard genome sequencing and annotation.</title>
        <authorList>
            <consortium name="The Broad Institute Genomics Platform"/>
            <consortium name="The Broad Institute Genome Sequencing Center for Infectious Disease"/>
            <person name="Wu L."/>
            <person name="Ma J."/>
        </authorList>
    </citation>
    <scope>NUCLEOTIDE SEQUENCE [LARGE SCALE GENOMIC DNA]</scope>
    <source>
        <strain evidence="2">JCM 17591</strain>
    </source>
</reference>
<keyword evidence="2" id="KW-1185">Reference proteome</keyword>
<dbReference type="Proteomes" id="UP001501079">
    <property type="component" value="Unassembled WGS sequence"/>
</dbReference>
<dbReference type="RefSeq" id="WP_344751986.1">
    <property type="nucleotide sequence ID" value="NZ_BAABBW010000001.1"/>
</dbReference>
<protein>
    <submittedName>
        <fullName evidence="1">Uncharacterized protein</fullName>
    </submittedName>
</protein>
<organism evidence="1 2">
    <name type="scientific">Gryllotalpicola koreensis</name>
    <dbReference type="NCBI Taxonomy" id="993086"/>
    <lineage>
        <taxon>Bacteria</taxon>
        <taxon>Bacillati</taxon>
        <taxon>Actinomycetota</taxon>
        <taxon>Actinomycetes</taxon>
        <taxon>Micrococcales</taxon>
        <taxon>Microbacteriaceae</taxon>
        <taxon>Gryllotalpicola</taxon>
    </lineage>
</organism>
<proteinExistence type="predicted"/>
<sequence length="231" mass="24743">MAVLISALSFEDFDRAFASYWGRRSLGVVLDDASARRLADDWRGMRRLHGAWLIALRDFAAVTTGLRLAGTPALTPAVLELVRGALDVHAAPPPALIGPFADLDAPASPGSQPTVATSGAPSDFAVTDAFAEAALVRLRVHWPEASAGADSAGIRIRVNGRLWLYATPPALQGVHWSVRPLAEQDGALVDVADAFPYQLGVVAQHSPEAVADRLYNELGYWWISCARLLEP</sequence>
<comment type="caution">
    <text evidence="1">The sequence shown here is derived from an EMBL/GenBank/DDBJ whole genome shotgun (WGS) entry which is preliminary data.</text>
</comment>
<name>A0ABP7ZTU7_9MICO</name>
<dbReference type="EMBL" id="BAABBW010000001">
    <property type="protein sequence ID" value="GAA4170323.1"/>
    <property type="molecule type" value="Genomic_DNA"/>
</dbReference>
<accession>A0ABP7ZTU7</accession>
<evidence type="ECO:0000313" key="1">
    <source>
        <dbReference type="EMBL" id="GAA4170323.1"/>
    </source>
</evidence>